<feature type="domain" description="Endonuclease/exonuclease/phosphatase" evidence="1">
    <location>
        <begin position="10"/>
        <end position="252"/>
    </location>
</feature>
<dbReference type="InterPro" id="IPR005135">
    <property type="entry name" value="Endo/exonuclease/phosphatase"/>
</dbReference>
<sequence>MGSPTIRVATYNLFEGGLDGIGDDRGRVGDSRLREQVELLESLDLDLIGLQEAGWGEDGPELARRVARELRMSYCFVGRSPFYRLDLAVFVRESTAVTVVGAEYLHGPPWVHGLANIEMRVAGHPRPMHFLVGHSAPSSPTMRLAEAEMAAVHRHLDAIYVADFNAAAIGDTPDTTGISALKAARKLDTLPARELAAAGFRDVGADWGDFTPTVGHTNGGLAYRCDRIHTTLPAEWTTDYGVVLDGDKLSDHRAVWAEFRIGGQPYGAY</sequence>
<proteinExistence type="predicted"/>
<evidence type="ECO:0000313" key="3">
    <source>
        <dbReference type="Proteomes" id="UP001501710"/>
    </source>
</evidence>
<dbReference type="Pfam" id="PF03372">
    <property type="entry name" value="Exo_endo_phos"/>
    <property type="match status" value="1"/>
</dbReference>
<dbReference type="SUPFAM" id="SSF56219">
    <property type="entry name" value="DNase I-like"/>
    <property type="match status" value="1"/>
</dbReference>
<name>A0ABP8CEQ0_9ACTN</name>
<gene>
    <name evidence="2" type="ORF">GCM10022254_54270</name>
</gene>
<comment type="caution">
    <text evidence="2">The sequence shown here is derived from an EMBL/GenBank/DDBJ whole genome shotgun (WGS) entry which is preliminary data.</text>
</comment>
<accession>A0ABP8CEQ0</accession>
<dbReference type="Gene3D" id="3.60.10.10">
    <property type="entry name" value="Endonuclease/exonuclease/phosphatase"/>
    <property type="match status" value="1"/>
</dbReference>
<evidence type="ECO:0000313" key="2">
    <source>
        <dbReference type="EMBL" id="GAA4238417.1"/>
    </source>
</evidence>
<keyword evidence="3" id="KW-1185">Reference proteome</keyword>
<dbReference type="EMBL" id="BAABAS010000020">
    <property type="protein sequence ID" value="GAA4238417.1"/>
    <property type="molecule type" value="Genomic_DNA"/>
</dbReference>
<evidence type="ECO:0000259" key="1">
    <source>
        <dbReference type="Pfam" id="PF03372"/>
    </source>
</evidence>
<organism evidence="2 3">
    <name type="scientific">Actinomadura meridiana</name>
    <dbReference type="NCBI Taxonomy" id="559626"/>
    <lineage>
        <taxon>Bacteria</taxon>
        <taxon>Bacillati</taxon>
        <taxon>Actinomycetota</taxon>
        <taxon>Actinomycetes</taxon>
        <taxon>Streptosporangiales</taxon>
        <taxon>Thermomonosporaceae</taxon>
        <taxon>Actinomadura</taxon>
    </lineage>
</organism>
<reference evidence="3" key="1">
    <citation type="journal article" date="2019" name="Int. J. Syst. Evol. Microbiol.">
        <title>The Global Catalogue of Microorganisms (GCM) 10K type strain sequencing project: providing services to taxonomists for standard genome sequencing and annotation.</title>
        <authorList>
            <consortium name="The Broad Institute Genomics Platform"/>
            <consortium name="The Broad Institute Genome Sequencing Center for Infectious Disease"/>
            <person name="Wu L."/>
            <person name="Ma J."/>
        </authorList>
    </citation>
    <scope>NUCLEOTIDE SEQUENCE [LARGE SCALE GENOMIC DNA]</scope>
    <source>
        <strain evidence="3">JCM 17440</strain>
    </source>
</reference>
<protein>
    <recommendedName>
        <fullName evidence="1">Endonuclease/exonuclease/phosphatase domain-containing protein</fullName>
    </recommendedName>
</protein>
<dbReference type="Proteomes" id="UP001501710">
    <property type="component" value="Unassembled WGS sequence"/>
</dbReference>
<dbReference type="InterPro" id="IPR036691">
    <property type="entry name" value="Endo/exonu/phosph_ase_sf"/>
</dbReference>
<dbReference type="RefSeq" id="WP_344901877.1">
    <property type="nucleotide sequence ID" value="NZ_BAABAS010000020.1"/>
</dbReference>